<protein>
    <submittedName>
        <fullName evidence="1">Uncharacterized protein</fullName>
    </submittedName>
</protein>
<evidence type="ECO:0000313" key="1">
    <source>
        <dbReference type="EMBL" id="KAJ4265321.1"/>
    </source>
</evidence>
<sequence>MASRYTIQVQNQSGIDQEYALFNQPPRVTGRHQDQVWSNVFATGKAPTGSTTRFEVSKQYYAITGTSMGSPQDGVQVEVSSFRPVTLGSGESNGASIPGTTLPLVVQDDMPQFSDSPRPNGAYPNAFEIQTGNDFTLRDAKSGGFLIGLGGTQSGNDIDGPLATFLPEPCVEYQIEPSNTYYLTYGRYTKGSMIDVNKVGRSVTIKFSSLPSNDVVVVHDDYGKLRIQRD</sequence>
<name>A0A9W8S648_9HYPO</name>
<dbReference type="Proteomes" id="UP001152049">
    <property type="component" value="Unassembled WGS sequence"/>
</dbReference>
<proteinExistence type="predicted"/>
<organism evidence="1 2">
    <name type="scientific">Fusarium torreyae</name>
    <dbReference type="NCBI Taxonomy" id="1237075"/>
    <lineage>
        <taxon>Eukaryota</taxon>
        <taxon>Fungi</taxon>
        <taxon>Dikarya</taxon>
        <taxon>Ascomycota</taxon>
        <taxon>Pezizomycotina</taxon>
        <taxon>Sordariomycetes</taxon>
        <taxon>Hypocreomycetidae</taxon>
        <taxon>Hypocreales</taxon>
        <taxon>Nectriaceae</taxon>
        <taxon>Fusarium</taxon>
    </lineage>
</organism>
<dbReference type="EMBL" id="JAOQAZ010000006">
    <property type="protein sequence ID" value="KAJ4265321.1"/>
    <property type="molecule type" value="Genomic_DNA"/>
</dbReference>
<accession>A0A9W8S648</accession>
<comment type="caution">
    <text evidence="1">The sequence shown here is derived from an EMBL/GenBank/DDBJ whole genome shotgun (WGS) entry which is preliminary data.</text>
</comment>
<dbReference type="AlphaFoldDB" id="A0A9W8S648"/>
<reference evidence="1" key="1">
    <citation type="submission" date="2022-09" db="EMBL/GenBank/DDBJ databases">
        <title>Fusarium specimens isolated from Avocado Roots.</title>
        <authorList>
            <person name="Stajich J."/>
            <person name="Roper C."/>
            <person name="Heimlech-Rivalta G."/>
        </authorList>
    </citation>
    <scope>NUCLEOTIDE SEQUENCE</scope>
    <source>
        <strain evidence="1">CF00136</strain>
    </source>
</reference>
<keyword evidence="2" id="KW-1185">Reference proteome</keyword>
<dbReference type="OrthoDB" id="5413269at2759"/>
<evidence type="ECO:0000313" key="2">
    <source>
        <dbReference type="Proteomes" id="UP001152049"/>
    </source>
</evidence>
<gene>
    <name evidence="1" type="ORF">NW762_004606</name>
</gene>